<evidence type="ECO:0000259" key="2">
    <source>
        <dbReference type="Pfam" id="PF18657"/>
    </source>
</evidence>
<dbReference type="OrthoDB" id="663332at2"/>
<dbReference type="PROSITE" id="PS51257">
    <property type="entry name" value="PROKAR_LIPOPROTEIN"/>
    <property type="match status" value="1"/>
</dbReference>
<evidence type="ECO:0000313" key="4">
    <source>
        <dbReference type="Proteomes" id="UP000009222"/>
    </source>
</evidence>
<reference evidence="3 4" key="2">
    <citation type="journal article" date="2011" name="ISME J.">
        <title>RNA-seq reveals cooperative metabolic interactions between two termite-gut spirochete species in co-culture.</title>
        <authorList>
            <person name="Rosenthal A.Z."/>
            <person name="Matson E.G."/>
            <person name="Eldar A."/>
            <person name="Leadbetter J.R."/>
        </authorList>
    </citation>
    <scope>NUCLEOTIDE SEQUENCE [LARGE SCALE GENOMIC DNA]</scope>
    <source>
        <strain evidence="4">ATCC BAA-888 / DSM 13862 / ZAS-9</strain>
    </source>
</reference>
<dbReference type="HOGENOM" id="CLU_351571_0_0_12"/>
<keyword evidence="4" id="KW-1185">Reference proteome</keyword>
<dbReference type="STRING" id="545695.TREAZ_0001"/>
<dbReference type="eggNOG" id="COG4733">
    <property type="taxonomic scope" value="Bacteria"/>
</dbReference>
<dbReference type="RefSeq" id="WP_015711916.1">
    <property type="nucleotide sequence ID" value="NC_015577.1"/>
</dbReference>
<reference evidence="4" key="1">
    <citation type="submission" date="2009-12" db="EMBL/GenBank/DDBJ databases">
        <title>Complete sequence of Treponema azotonutricium strain ZAS-9.</title>
        <authorList>
            <person name="Tetu S.G."/>
            <person name="Matson E."/>
            <person name="Ren Q."/>
            <person name="Seshadri R."/>
            <person name="Elbourne L."/>
            <person name="Hassan K.A."/>
            <person name="Durkin A."/>
            <person name="Radune D."/>
            <person name="Mohamoud Y."/>
            <person name="Shay R."/>
            <person name="Jin S."/>
            <person name="Zhang X."/>
            <person name="Lucey K."/>
            <person name="Ballor N.R."/>
            <person name="Ottesen E."/>
            <person name="Rosenthal R."/>
            <person name="Allen A."/>
            <person name="Leadbetter J.R."/>
            <person name="Paulsen I.T."/>
        </authorList>
    </citation>
    <scope>NUCLEOTIDE SEQUENCE [LARGE SCALE GENOMIC DNA]</scope>
    <source>
        <strain evidence="4">ATCC BAA-888 / DSM 13862 / ZAS-9</strain>
    </source>
</reference>
<dbReference type="InterPro" id="IPR041248">
    <property type="entry name" value="YDG"/>
</dbReference>
<feature type="signal peptide" evidence="1">
    <location>
        <begin position="1"/>
        <end position="24"/>
    </location>
</feature>
<gene>
    <name evidence="3" type="ordered locus">TREAZ_0001</name>
</gene>
<feature type="chain" id="PRO_5003335970" evidence="1">
    <location>
        <begin position="25"/>
        <end position="800"/>
    </location>
</feature>
<feature type="domain" description="YDG" evidence="2">
    <location>
        <begin position="438"/>
        <end position="508"/>
    </location>
</feature>
<dbReference type="Proteomes" id="UP000009222">
    <property type="component" value="Chromosome"/>
</dbReference>
<dbReference type="AlphaFoldDB" id="F5YG75"/>
<evidence type="ECO:0000313" key="3">
    <source>
        <dbReference type="EMBL" id="AEF82483.1"/>
    </source>
</evidence>
<dbReference type="InterPro" id="IPR013783">
    <property type="entry name" value="Ig-like_fold"/>
</dbReference>
<dbReference type="InParanoid" id="F5YG75"/>
<dbReference type="Gene3D" id="2.60.40.10">
    <property type="entry name" value="Immunoglobulins"/>
    <property type="match status" value="2"/>
</dbReference>
<proteinExistence type="predicted"/>
<dbReference type="KEGG" id="taz:TREAZ_0001"/>
<dbReference type="GO" id="GO:0005509">
    <property type="term" value="F:calcium ion binding"/>
    <property type="evidence" value="ECO:0007669"/>
    <property type="project" value="InterPro"/>
</dbReference>
<keyword evidence="1" id="KW-0732">Signal</keyword>
<protein>
    <submittedName>
        <fullName evidence="3">Putative Ig family protein</fullName>
    </submittedName>
</protein>
<dbReference type="Gene3D" id="2.60.40.2700">
    <property type="match status" value="1"/>
</dbReference>
<organism evidence="3 4">
    <name type="scientific">Leadbettera azotonutricia (strain ATCC BAA-888 / DSM 13862 / ZAS-9)</name>
    <name type="common">Treponema azotonutricium</name>
    <dbReference type="NCBI Taxonomy" id="545695"/>
    <lineage>
        <taxon>Bacteria</taxon>
        <taxon>Pseudomonadati</taxon>
        <taxon>Spirochaetota</taxon>
        <taxon>Spirochaetia</taxon>
        <taxon>Spirochaetales</taxon>
        <taxon>Breznakiellaceae</taxon>
        <taxon>Leadbettera</taxon>
    </lineage>
</organism>
<dbReference type="InterPro" id="IPR015919">
    <property type="entry name" value="Cadherin-like_sf"/>
</dbReference>
<dbReference type="SUPFAM" id="SSF49313">
    <property type="entry name" value="Cadherin-like"/>
    <property type="match status" value="1"/>
</dbReference>
<dbReference type="eggNOG" id="COG3209">
    <property type="taxonomic scope" value="Bacteria"/>
</dbReference>
<accession>F5YG75</accession>
<sequence>MIRKSIQSCLAVFLLLFFFGCENPSGSENPSGTTTNPEITGFSFIPTANLQEGETNALAGAVAGTLGSVQGGTGPFSYALVSGQGDIHNDYFVVDNASLRIGGTALPTGPWAASTDTALTPGTALTAGNYSVRVRVSDTKGKTFAKAITIIVTAPGSGSADSEITGFGFTPTVNLREGENVFAGVSVGTLGLVWGGTGPYTYALVSGSGDANNNRFFIYYDYLYIFNTALTAGTYSVRVQVRDSKGKTFAKSITITVAVPESSEAPTIISEDNITVLSGTGGMHQVWAIGTSPISYSLSGTVPNGVTINAATGLITIEAWTTVGEYYFTLMVANSAGSNAVGFVLTVNAVPVAPTISSANNKTVTYGTGGTHQVIADGTSPISYSLSGAPTGVTIGTGTGFITIAGTSAVGLHSFTITASNGTSPDATQTFSLTVDKLTLTALATAANRVYNGSDEIDVTITPTNMVGTDTVTLMATGTVHDANVGDYKTVTIGSISLSGTDSGNYNAPMGVLNDPTVTITKAPIFPSVSIASLVAPAAPSPSYTGTNPGDGAVSYTYSTAENGWYSSTVPTSEGTYWVKATVSETSNYQGGTSAAVSFTISSNAQAPHINNQLQNATYARGITATALSVSAYSQDGGTLSYEWYRNATNSTAGGTLVGTNASYTPSTAEEGTLYYYVIVTNNKNGGSSATNASATSNVAAITVTVRGTISLIFPEKAGDALPEDAIVISQTGNGSHTLTVSGTYFGYQWRVDNKDTGNSTNTLPLLAASYTLGTHRVTVVVTSASGHAYSKTITFKVEE</sequence>
<evidence type="ECO:0000256" key="1">
    <source>
        <dbReference type="SAM" id="SignalP"/>
    </source>
</evidence>
<dbReference type="GO" id="GO:0016020">
    <property type="term" value="C:membrane"/>
    <property type="evidence" value="ECO:0007669"/>
    <property type="project" value="InterPro"/>
</dbReference>
<dbReference type="Pfam" id="PF05345">
    <property type="entry name" value="He_PIG"/>
    <property type="match status" value="2"/>
</dbReference>
<dbReference type="Pfam" id="PF18657">
    <property type="entry name" value="YDG"/>
    <property type="match status" value="1"/>
</dbReference>
<name>F5YG75_LEAAZ</name>
<dbReference type="EMBL" id="CP001841">
    <property type="protein sequence ID" value="AEF82483.1"/>
    <property type="molecule type" value="Genomic_DNA"/>
</dbReference>